<evidence type="ECO:0000256" key="1">
    <source>
        <dbReference type="SAM" id="MobiDB-lite"/>
    </source>
</evidence>
<proteinExistence type="predicted"/>
<dbReference type="Proteomes" id="UP000221961">
    <property type="component" value="Chromosome"/>
</dbReference>
<evidence type="ECO:0000313" key="3">
    <source>
        <dbReference type="Proteomes" id="UP000221961"/>
    </source>
</evidence>
<evidence type="ECO:0000313" key="2">
    <source>
        <dbReference type="EMBL" id="ATL67383.1"/>
    </source>
</evidence>
<feature type="compositionally biased region" description="Basic residues" evidence="1">
    <location>
        <begin position="473"/>
        <end position="485"/>
    </location>
</feature>
<organism evidence="2 3">
    <name type="scientific">Nocardia terpenica</name>
    <dbReference type="NCBI Taxonomy" id="455432"/>
    <lineage>
        <taxon>Bacteria</taxon>
        <taxon>Bacillati</taxon>
        <taxon>Actinomycetota</taxon>
        <taxon>Actinomycetes</taxon>
        <taxon>Mycobacteriales</taxon>
        <taxon>Nocardiaceae</taxon>
        <taxon>Nocardia</taxon>
    </lineage>
</organism>
<feature type="region of interest" description="Disordered" evidence="1">
    <location>
        <begin position="306"/>
        <end position="327"/>
    </location>
</feature>
<dbReference type="EMBL" id="CP023778">
    <property type="protein sequence ID" value="ATL67383.1"/>
    <property type="molecule type" value="Genomic_DNA"/>
</dbReference>
<reference evidence="2 3" key="1">
    <citation type="submission" date="2017-10" db="EMBL/GenBank/DDBJ databases">
        <title>Comparative genomics between pathogenic Norcardia.</title>
        <authorList>
            <person name="Zeng L."/>
        </authorList>
    </citation>
    <scope>NUCLEOTIDE SEQUENCE [LARGE SCALE GENOMIC DNA]</scope>
    <source>
        <strain evidence="2 3">NC_YFY_NT001</strain>
    </source>
</reference>
<feature type="compositionally biased region" description="Polar residues" evidence="1">
    <location>
        <begin position="429"/>
        <end position="440"/>
    </location>
</feature>
<name>A0A291RIG2_9NOCA</name>
<protein>
    <submittedName>
        <fullName evidence="2">Uncharacterized protein</fullName>
    </submittedName>
</protein>
<dbReference type="AlphaFoldDB" id="A0A291RIG2"/>
<accession>A0A291RIG2</accession>
<sequence length="485" mass="55658">MLTDFARFYRLQVASWYARTIGEAALLREEADSLAAIWQHRREWAGHWQYLDQTCQRCADDQHYGDNVIDDYRAESDFTATMKARSLEQARQLNDEHRHATSISTAAAGSAVYGMPYEAIYTVRGRGEQSYMPVTSWWKARQWLIEQTCTHPGERVDVDITWQDLRRGGKYTLMSGRNADPGALRDELTRLDTLLGGRRQIDGTVWVDELHYEVLCDDYRDQMLAQHNPWGFRHRFEHQLRADDLRDQILDFAHRAGINHSADHLAVIDAAVTRANLYALEPADRTWLDDIVDHAEYSLRQRKNDGVHVEYPNPNSPVSTIRVGQDNNDTTRPWYAEEHTVVGHDGRSGTRITSLGRYHTCQDLIDSLPRHDTGHRHRSESTAAQPIRARATATLRRFDGDITALQNDLNTCRQLRSCITTRRPFTVTTGSDRAETSTLTADPAVPRNSQPKPHATQLPEAELPRPMAETQHRRPSGRARHRRRL</sequence>
<gene>
    <name evidence="2" type="ORF">CRH09_15430</name>
</gene>
<feature type="region of interest" description="Disordered" evidence="1">
    <location>
        <begin position="429"/>
        <end position="485"/>
    </location>
</feature>
<dbReference type="KEGG" id="ntp:CRH09_15430"/>